<name>A0AAV7EDB3_ARIFI</name>
<gene>
    <name evidence="2" type="ORF">H6P81_012953</name>
</gene>
<sequence>MSNRKAQHHQHSKNTSEWKMLLMGLKTRITQEMKGSMNHFVNVLSDRILATQYSTKGGNRICCQQKTIKHQAYNKNQKARSLILTSRSEHLVSRSEAEELKLGSGRTQARSNQRIEETEKGNEDKNKNENENRGSETARGEKKDGNYRFQFSILHPVKRNREILPVIPVKYEESCPNEKLMISPA</sequence>
<dbReference type="AlphaFoldDB" id="A0AAV7EDB3"/>
<dbReference type="Proteomes" id="UP000825729">
    <property type="component" value="Unassembled WGS sequence"/>
</dbReference>
<accession>A0AAV7EDB3</accession>
<reference evidence="2 3" key="1">
    <citation type="submission" date="2021-07" db="EMBL/GenBank/DDBJ databases">
        <title>The Aristolochia fimbriata genome: insights into angiosperm evolution, floral development and chemical biosynthesis.</title>
        <authorList>
            <person name="Jiao Y."/>
        </authorList>
    </citation>
    <scope>NUCLEOTIDE SEQUENCE [LARGE SCALE GENOMIC DNA]</scope>
    <source>
        <strain evidence="2">IBCAS-2021</strain>
        <tissue evidence="2">Leaf</tissue>
    </source>
</reference>
<comment type="caution">
    <text evidence="2">The sequence shown here is derived from an EMBL/GenBank/DDBJ whole genome shotgun (WGS) entry which is preliminary data.</text>
</comment>
<feature type="region of interest" description="Disordered" evidence="1">
    <location>
        <begin position="95"/>
        <end position="144"/>
    </location>
</feature>
<keyword evidence="3" id="KW-1185">Reference proteome</keyword>
<protein>
    <submittedName>
        <fullName evidence="2">Uncharacterized protein</fullName>
    </submittedName>
</protein>
<feature type="compositionally biased region" description="Basic and acidic residues" evidence="1">
    <location>
        <begin position="113"/>
        <end position="144"/>
    </location>
</feature>
<dbReference type="EMBL" id="JAINDJ010000005">
    <property type="protein sequence ID" value="KAG9446825.1"/>
    <property type="molecule type" value="Genomic_DNA"/>
</dbReference>
<organism evidence="2 3">
    <name type="scientific">Aristolochia fimbriata</name>
    <name type="common">White veined hardy Dutchman's pipe vine</name>
    <dbReference type="NCBI Taxonomy" id="158543"/>
    <lineage>
        <taxon>Eukaryota</taxon>
        <taxon>Viridiplantae</taxon>
        <taxon>Streptophyta</taxon>
        <taxon>Embryophyta</taxon>
        <taxon>Tracheophyta</taxon>
        <taxon>Spermatophyta</taxon>
        <taxon>Magnoliopsida</taxon>
        <taxon>Magnoliidae</taxon>
        <taxon>Piperales</taxon>
        <taxon>Aristolochiaceae</taxon>
        <taxon>Aristolochia</taxon>
    </lineage>
</organism>
<evidence type="ECO:0000313" key="3">
    <source>
        <dbReference type="Proteomes" id="UP000825729"/>
    </source>
</evidence>
<evidence type="ECO:0000313" key="2">
    <source>
        <dbReference type="EMBL" id="KAG9446825.1"/>
    </source>
</evidence>
<evidence type="ECO:0000256" key="1">
    <source>
        <dbReference type="SAM" id="MobiDB-lite"/>
    </source>
</evidence>
<proteinExistence type="predicted"/>